<name>A0A5N6M9P0_9ASTR</name>
<keyword evidence="2" id="KW-1185">Reference proteome</keyword>
<accession>A0A5N6M9P0</accession>
<dbReference type="AlphaFoldDB" id="A0A5N6M9P0"/>
<evidence type="ECO:0000313" key="1">
    <source>
        <dbReference type="EMBL" id="KAD3337375.1"/>
    </source>
</evidence>
<dbReference type="EMBL" id="SZYD01000016">
    <property type="protein sequence ID" value="KAD3337375.1"/>
    <property type="molecule type" value="Genomic_DNA"/>
</dbReference>
<sequence length="226" mass="25801">MSDHFSGWTSYHHKQQWLSHWSYQNVVTGAPFGFTGYYYFPDHLVIDGDGDHLHHHHLYHHCQPLKGFTKLQPPTTNLRRIRRWGHGGAKAYFRFHGGIGDGIACRNTKDNTAARPLQLFDALHPIHFQITADGGFVKIPVTGPPVLPVEASGGTGVFLPVYQKRIRASKGMHVRGKDWQQCRGGRMKQQEYVSKRFVGDDAVEKIERKNIEEISVESLLPSEWTY</sequence>
<reference evidence="1 2" key="1">
    <citation type="submission" date="2019-05" db="EMBL/GenBank/DDBJ databases">
        <title>Mikania micrantha, genome provides insights into the molecular mechanism of rapid growth.</title>
        <authorList>
            <person name="Liu B."/>
        </authorList>
    </citation>
    <scope>NUCLEOTIDE SEQUENCE [LARGE SCALE GENOMIC DNA]</scope>
    <source>
        <strain evidence="1">NLD-2019</strain>
        <tissue evidence="1">Leaf</tissue>
    </source>
</reference>
<protein>
    <submittedName>
        <fullName evidence="1">Uncharacterized protein</fullName>
    </submittedName>
</protein>
<evidence type="ECO:0000313" key="2">
    <source>
        <dbReference type="Proteomes" id="UP000326396"/>
    </source>
</evidence>
<dbReference type="Proteomes" id="UP000326396">
    <property type="component" value="Linkage Group LG6"/>
</dbReference>
<organism evidence="1 2">
    <name type="scientific">Mikania micrantha</name>
    <name type="common">bitter vine</name>
    <dbReference type="NCBI Taxonomy" id="192012"/>
    <lineage>
        <taxon>Eukaryota</taxon>
        <taxon>Viridiplantae</taxon>
        <taxon>Streptophyta</taxon>
        <taxon>Embryophyta</taxon>
        <taxon>Tracheophyta</taxon>
        <taxon>Spermatophyta</taxon>
        <taxon>Magnoliopsida</taxon>
        <taxon>eudicotyledons</taxon>
        <taxon>Gunneridae</taxon>
        <taxon>Pentapetalae</taxon>
        <taxon>asterids</taxon>
        <taxon>campanulids</taxon>
        <taxon>Asterales</taxon>
        <taxon>Asteraceae</taxon>
        <taxon>Asteroideae</taxon>
        <taxon>Heliantheae alliance</taxon>
        <taxon>Eupatorieae</taxon>
        <taxon>Mikania</taxon>
    </lineage>
</organism>
<gene>
    <name evidence="1" type="ORF">E3N88_32895</name>
</gene>
<proteinExistence type="predicted"/>
<comment type="caution">
    <text evidence="1">The sequence shown here is derived from an EMBL/GenBank/DDBJ whole genome shotgun (WGS) entry which is preliminary data.</text>
</comment>
<dbReference type="OrthoDB" id="1500389at2759"/>